<evidence type="ECO:0000313" key="1">
    <source>
        <dbReference type="EMBL" id="GAA2384413.1"/>
    </source>
</evidence>
<dbReference type="InterPro" id="IPR019587">
    <property type="entry name" value="Polyketide_cyclase/dehydratase"/>
</dbReference>
<dbReference type="Gene3D" id="3.30.530.20">
    <property type="match status" value="1"/>
</dbReference>
<dbReference type="Pfam" id="PF10604">
    <property type="entry name" value="Polyketide_cyc2"/>
    <property type="match status" value="1"/>
</dbReference>
<name>A0ABN3HN85_9ACTN</name>
<dbReference type="CDD" id="cd07812">
    <property type="entry name" value="SRPBCC"/>
    <property type="match status" value="1"/>
</dbReference>
<comment type="caution">
    <text evidence="1">The sequence shown here is derived from an EMBL/GenBank/DDBJ whole genome shotgun (WGS) entry which is preliminary data.</text>
</comment>
<dbReference type="Proteomes" id="UP001501170">
    <property type="component" value="Unassembled WGS sequence"/>
</dbReference>
<dbReference type="RefSeq" id="WP_006896960.1">
    <property type="nucleotide sequence ID" value="NZ_BAAARB010000013.1"/>
</dbReference>
<dbReference type="EMBL" id="BAAARB010000013">
    <property type="protein sequence ID" value="GAA2384413.1"/>
    <property type="molecule type" value="Genomic_DNA"/>
</dbReference>
<proteinExistence type="predicted"/>
<reference evidence="1 2" key="1">
    <citation type="journal article" date="2019" name="Int. J. Syst. Evol. Microbiol.">
        <title>The Global Catalogue of Microorganisms (GCM) 10K type strain sequencing project: providing services to taxonomists for standard genome sequencing and annotation.</title>
        <authorList>
            <consortium name="The Broad Institute Genomics Platform"/>
            <consortium name="The Broad Institute Genome Sequencing Center for Infectious Disease"/>
            <person name="Wu L."/>
            <person name="Ma J."/>
        </authorList>
    </citation>
    <scope>NUCLEOTIDE SEQUENCE [LARGE SCALE GENOMIC DNA]</scope>
    <source>
        <strain evidence="1 2">JCM 16227</strain>
    </source>
</reference>
<sequence>MAAPLIEDSIEIDASPEKVWSVVSDLRRMGEWSPQCKKMIIFGGDVKLGTTTLNVNRRGPLVWPTRSKVVTFEPNKELAFRVLDNRTVWSFRIEPTDSGVRLTESRTVPGGQTTKISSTLVDKVMGGEKSFEAELAAGIRETLGKIKRAAQTA</sequence>
<dbReference type="SUPFAM" id="SSF55961">
    <property type="entry name" value="Bet v1-like"/>
    <property type="match status" value="1"/>
</dbReference>
<keyword evidence="2" id="KW-1185">Reference proteome</keyword>
<evidence type="ECO:0000313" key="2">
    <source>
        <dbReference type="Proteomes" id="UP001501170"/>
    </source>
</evidence>
<accession>A0ABN3HN85</accession>
<protein>
    <submittedName>
        <fullName evidence="1">SRPBCC family protein</fullName>
    </submittedName>
</protein>
<gene>
    <name evidence="1" type="ORF">GCM10009855_25810</name>
</gene>
<dbReference type="InterPro" id="IPR023393">
    <property type="entry name" value="START-like_dom_sf"/>
</dbReference>
<organism evidence="1 2">
    <name type="scientific">Gordonia cholesterolivorans</name>
    <dbReference type="NCBI Taxonomy" id="559625"/>
    <lineage>
        <taxon>Bacteria</taxon>
        <taxon>Bacillati</taxon>
        <taxon>Actinomycetota</taxon>
        <taxon>Actinomycetes</taxon>
        <taxon>Mycobacteriales</taxon>
        <taxon>Gordoniaceae</taxon>
        <taxon>Gordonia</taxon>
    </lineage>
</organism>